<comment type="caution">
    <text evidence="5">The sequence shown here is derived from an EMBL/GenBank/DDBJ whole genome shotgun (WGS) entry which is preliminary data.</text>
</comment>
<keyword evidence="2" id="KW-0326">Glycosidase</keyword>
<dbReference type="AlphaFoldDB" id="A0A5C5E6C7"/>
<dbReference type="GO" id="GO:0001681">
    <property type="term" value="F:sialate O-acetylesterase activity"/>
    <property type="evidence" value="ECO:0007669"/>
    <property type="project" value="InterPro"/>
</dbReference>
<dbReference type="Pfam" id="PF13364">
    <property type="entry name" value="BetaGal_ABD2"/>
    <property type="match status" value="1"/>
</dbReference>
<feature type="domain" description="Beta-galactosidase jelly roll" evidence="4">
    <location>
        <begin position="245"/>
        <end position="345"/>
    </location>
</feature>
<evidence type="ECO:0000259" key="4">
    <source>
        <dbReference type="Pfam" id="PF13364"/>
    </source>
</evidence>
<dbReference type="PANTHER" id="PTHR22901:SF0">
    <property type="entry name" value="SIALATE O-ACETYLESTERASE"/>
    <property type="match status" value="1"/>
</dbReference>
<dbReference type="EMBL" id="VENO01000005">
    <property type="protein sequence ID" value="TNV68058.1"/>
    <property type="molecule type" value="Genomic_DNA"/>
</dbReference>
<dbReference type="RefSeq" id="WP_140187229.1">
    <property type="nucleotide sequence ID" value="NZ_VENO01000005.1"/>
</dbReference>
<sequence length="626" mass="70767">MTKKSFLRLPPIISSGMVLQQGKQVCFWGWDRPGQSVRVEIADQLECTEADKSGKWTVYFKAKKAGGPYTIVIEGSEDRKVTDVYFGEVWVAGGQSNMELPLESTRDLFEEEIAHAHFPLIREFHVPMEYDFNGPLESAGQPSEWKPVTPENAPAMSALATFFAQKLHTDLDVPIGIIMTAVGGTPIEAWLPEEDLADKPGIMTELSSLREPKWVETIQRKDQKRIQEWYHRIATAERTLDAYEHWIEPAFDDANWESLTVPTTLKKTKLSGEAGSIWFRYTFDVPDPSAYERGGLLKLGAMIDYDEVWLNGVSIGSTEHRYLSRRYPVSSDILQASGNTLAIRLVIHGNNGGFVSGEGKFYGLECPTERIDFSGVWKAKRVTRVEPSTSMVFFQYAPTGLYNAMISPIKHYPIAGFLFYQGESNTGNPSGYSELMKRMINRWRSDWKDERLPFLYVQLTNYLDVLSEEDDRCWAALRLEQSLVEQEVPHTAMTVSIDAGEGNDLHPQDKKTLGFRMASDALNFAYEKAVTSGKPKLKMVTQEGDRLIILFDCPIKGKSQNNYLEIQTVAKEWKSAEATINDNQIIVEVPKGAEISAVRYAYLNNPENPPFFSENGYPVGPFYEFL</sequence>
<dbReference type="InterPro" id="IPR008979">
    <property type="entry name" value="Galactose-bd-like_sf"/>
</dbReference>
<dbReference type="GO" id="GO:0004553">
    <property type="term" value="F:hydrolase activity, hydrolyzing O-glycosyl compounds"/>
    <property type="evidence" value="ECO:0007669"/>
    <property type="project" value="UniProtKB-ARBA"/>
</dbReference>
<evidence type="ECO:0000313" key="6">
    <source>
        <dbReference type="Proteomes" id="UP000313395"/>
    </source>
</evidence>
<keyword evidence="6" id="KW-1185">Reference proteome</keyword>
<protein>
    <submittedName>
        <fullName evidence="5">9-O-acetylesterase</fullName>
    </submittedName>
</protein>
<organism evidence="5 6">
    <name type="scientific">Trichococcus shcherbakoviae subsp. psychrophilus</name>
    <dbReference type="NCBI Taxonomy" id="2585775"/>
    <lineage>
        <taxon>Bacteria</taxon>
        <taxon>Bacillati</taxon>
        <taxon>Bacillota</taxon>
        <taxon>Bacilli</taxon>
        <taxon>Lactobacillales</taxon>
        <taxon>Carnobacteriaceae</taxon>
        <taxon>Trichococcus</taxon>
    </lineage>
</organism>
<dbReference type="Proteomes" id="UP000313395">
    <property type="component" value="Unassembled WGS sequence"/>
</dbReference>
<feature type="domain" description="Sialate O-acetylesterase" evidence="3">
    <location>
        <begin position="399"/>
        <end position="521"/>
    </location>
</feature>
<dbReference type="Pfam" id="PF03629">
    <property type="entry name" value="SASA"/>
    <property type="match status" value="2"/>
</dbReference>
<gene>
    <name evidence="5" type="ORF">FHK04_12845</name>
</gene>
<dbReference type="SUPFAM" id="SSF52266">
    <property type="entry name" value="SGNH hydrolase"/>
    <property type="match status" value="1"/>
</dbReference>
<evidence type="ECO:0000256" key="2">
    <source>
        <dbReference type="ARBA" id="ARBA00023295"/>
    </source>
</evidence>
<keyword evidence="1" id="KW-0378">Hydrolase</keyword>
<dbReference type="PANTHER" id="PTHR22901">
    <property type="entry name" value="SIALATE O-ACETYLESTERASE"/>
    <property type="match status" value="1"/>
</dbReference>
<evidence type="ECO:0000256" key="1">
    <source>
        <dbReference type="ARBA" id="ARBA00022801"/>
    </source>
</evidence>
<dbReference type="GO" id="GO:0005975">
    <property type="term" value="P:carbohydrate metabolic process"/>
    <property type="evidence" value="ECO:0007669"/>
    <property type="project" value="TreeGrafter"/>
</dbReference>
<dbReference type="InterPro" id="IPR005181">
    <property type="entry name" value="SASA"/>
</dbReference>
<reference evidence="5 6" key="1">
    <citation type="submission" date="2019-06" db="EMBL/GenBank/DDBJ databases">
        <title>Description Trichococcus psychrophilus sp. nov., isolated from a cold spring, by genomic and phenotypic analyses.</title>
        <authorList>
            <person name="Zakharyuk A."/>
        </authorList>
    </citation>
    <scope>NUCLEOTIDE SEQUENCE [LARGE SCALE GENOMIC DNA]</scope>
    <source>
        <strain evidence="5 6">SKBG</strain>
    </source>
</reference>
<dbReference type="SUPFAM" id="SSF49785">
    <property type="entry name" value="Galactose-binding domain-like"/>
    <property type="match status" value="1"/>
</dbReference>
<dbReference type="InterPro" id="IPR025300">
    <property type="entry name" value="BetaGal_jelly_roll_dom"/>
</dbReference>
<evidence type="ECO:0000313" key="5">
    <source>
        <dbReference type="EMBL" id="TNV68058.1"/>
    </source>
</evidence>
<dbReference type="InterPro" id="IPR036514">
    <property type="entry name" value="SGNH_hydro_sf"/>
</dbReference>
<dbReference type="InterPro" id="IPR039329">
    <property type="entry name" value="SIAE"/>
</dbReference>
<feature type="domain" description="Sialate O-acetylesterase" evidence="3">
    <location>
        <begin position="88"/>
        <end position="196"/>
    </location>
</feature>
<evidence type="ECO:0000259" key="3">
    <source>
        <dbReference type="Pfam" id="PF03629"/>
    </source>
</evidence>
<name>A0A5C5E6C7_9LACT</name>
<dbReference type="Gene3D" id="3.40.50.1110">
    <property type="entry name" value="SGNH hydrolase"/>
    <property type="match status" value="2"/>
</dbReference>
<proteinExistence type="predicted"/>
<accession>A0A5C5E6C7</accession>